<evidence type="ECO:0000313" key="4">
    <source>
        <dbReference type="EMBL" id="SHH27990.1"/>
    </source>
</evidence>
<dbReference type="OrthoDB" id="5672604at2"/>
<evidence type="ECO:0000256" key="3">
    <source>
        <dbReference type="ARBA" id="ARBA00022723"/>
    </source>
</evidence>
<evidence type="ECO:0000313" key="5">
    <source>
        <dbReference type="Proteomes" id="UP000184032"/>
    </source>
</evidence>
<dbReference type="Gene3D" id="3.90.550.10">
    <property type="entry name" value="Spore Coat Polysaccharide Biosynthesis Protein SpsA, Chain A"/>
    <property type="match status" value="1"/>
</dbReference>
<dbReference type="GO" id="GO:0046872">
    <property type="term" value="F:metal ion binding"/>
    <property type="evidence" value="ECO:0007669"/>
    <property type="project" value="UniProtKB-KW"/>
</dbReference>
<dbReference type="InterPro" id="IPR050748">
    <property type="entry name" value="Glycosyltrans_8_dom-fam"/>
</dbReference>
<dbReference type="PANTHER" id="PTHR13778:SF47">
    <property type="entry name" value="LIPOPOLYSACCHARIDE 1,3-GALACTOSYLTRANSFERASE"/>
    <property type="match status" value="1"/>
</dbReference>
<dbReference type="SUPFAM" id="SSF53448">
    <property type="entry name" value="Nucleotide-diphospho-sugar transferases"/>
    <property type="match status" value="1"/>
</dbReference>
<dbReference type="EMBL" id="FQXI01000005">
    <property type="protein sequence ID" value="SHH27990.1"/>
    <property type="molecule type" value="Genomic_DNA"/>
</dbReference>
<name>A0A1M5RPC3_9FIRM</name>
<organism evidence="4 5">
    <name type="scientific">Anaerosphaera aminiphila DSM 21120</name>
    <dbReference type="NCBI Taxonomy" id="1120995"/>
    <lineage>
        <taxon>Bacteria</taxon>
        <taxon>Bacillati</taxon>
        <taxon>Bacillota</taxon>
        <taxon>Tissierellia</taxon>
        <taxon>Tissierellales</taxon>
        <taxon>Peptoniphilaceae</taxon>
        <taxon>Anaerosphaera</taxon>
    </lineage>
</organism>
<gene>
    <name evidence="4" type="ORF">SAMN02745245_00981</name>
</gene>
<reference evidence="4 5" key="1">
    <citation type="submission" date="2016-11" db="EMBL/GenBank/DDBJ databases">
        <authorList>
            <person name="Jaros S."/>
            <person name="Januszkiewicz K."/>
            <person name="Wedrychowicz H."/>
        </authorList>
    </citation>
    <scope>NUCLEOTIDE SEQUENCE [LARGE SCALE GENOMIC DNA]</scope>
    <source>
        <strain evidence="4 5">DSM 21120</strain>
    </source>
</reference>
<dbReference type="Proteomes" id="UP000184032">
    <property type="component" value="Unassembled WGS sequence"/>
</dbReference>
<dbReference type="CDD" id="cd04194">
    <property type="entry name" value="GT8_A4GalT_like"/>
    <property type="match status" value="1"/>
</dbReference>
<dbReference type="PANTHER" id="PTHR13778">
    <property type="entry name" value="GLYCOSYLTRANSFERASE 8 DOMAIN-CONTAINING PROTEIN"/>
    <property type="match status" value="1"/>
</dbReference>
<keyword evidence="5" id="KW-1185">Reference proteome</keyword>
<keyword evidence="2 4" id="KW-0808">Transferase</keyword>
<dbReference type="Pfam" id="PF01501">
    <property type="entry name" value="Glyco_transf_8"/>
    <property type="match status" value="1"/>
</dbReference>
<dbReference type="RefSeq" id="WP_073184284.1">
    <property type="nucleotide sequence ID" value="NZ_FQXI01000005.1"/>
</dbReference>
<dbReference type="InterPro" id="IPR002495">
    <property type="entry name" value="Glyco_trans_8"/>
</dbReference>
<keyword evidence="1" id="KW-0328">Glycosyltransferase</keyword>
<dbReference type="InterPro" id="IPR029044">
    <property type="entry name" value="Nucleotide-diphossugar_trans"/>
</dbReference>
<accession>A0A1M5RPC3</accession>
<evidence type="ECO:0000256" key="2">
    <source>
        <dbReference type="ARBA" id="ARBA00022679"/>
    </source>
</evidence>
<dbReference type="GO" id="GO:0016757">
    <property type="term" value="F:glycosyltransferase activity"/>
    <property type="evidence" value="ECO:0007669"/>
    <property type="project" value="UniProtKB-KW"/>
</dbReference>
<sequence>MENIDILVALDENYLPPLKVMLTSLFFNNPGEKFRIWIMYSHISKEKLDSLDKNLKALNMELHSVKVNEEDFKFDYTVGRYTYEMYYRLLAQHILPKSVKRVIYLDPDVLVINPVRELWELDLNGKFYAAASHTGATGLSDEVNKIRLGTDHKYFNSGVLLIDLNLARKRTSSNNMFKYVKEHKVELVLPDQDVLNGLYGSHIMEIEDAIWNYDARNYNTYYVKSGGEMDTMWVMQNTAILHFCGSAKPWQPKYRYRFGVLYMHYMKKSSYYFD</sequence>
<proteinExistence type="predicted"/>
<dbReference type="STRING" id="1120995.SAMN02745245_00981"/>
<protein>
    <submittedName>
        <fullName evidence="4">Lipopolysaccharide biosynthesis protein, LPS:glycosyltransferase</fullName>
    </submittedName>
</protein>
<evidence type="ECO:0000256" key="1">
    <source>
        <dbReference type="ARBA" id="ARBA00022676"/>
    </source>
</evidence>
<keyword evidence="3" id="KW-0479">Metal-binding</keyword>
<dbReference type="AlphaFoldDB" id="A0A1M5RPC3"/>